<dbReference type="RefSeq" id="WP_014255503.1">
    <property type="nucleotide sequence ID" value="NC_016627.1"/>
</dbReference>
<dbReference type="eggNOG" id="ENOG50336X2">
    <property type="taxonomic scope" value="Bacteria"/>
</dbReference>
<dbReference type="EMBL" id="CP003065">
    <property type="protein sequence ID" value="AEV68930.1"/>
    <property type="molecule type" value="Genomic_DNA"/>
</dbReference>
<sequence>MLIQNDILERIDKINWFCNCGNKSDIEIIYPIKYLDNWKKAQKNCLSSKWEEFTLERSNENTQYLHDNYPDKYRQWNKFAKEAREFIQEKLQPRIVLYLENNSLKREIEDSVKWDIIHAIMEQVYAEQKEPGFFMELLKVYEAGHLPCGWNGKWPKGELMIF</sequence>
<reference evidence="1 2" key="2">
    <citation type="journal article" date="2012" name="Stand. Genomic Sci.">
        <title>Complete Genome Sequence of Clostridium clariflavum DSM 19732.</title>
        <authorList>
            <person name="Izquierdo J.A."/>
            <person name="Goodwin L."/>
            <person name="Davenport K.W."/>
            <person name="Teshima H."/>
            <person name="Bruce D."/>
            <person name="Detter C."/>
            <person name="Tapia R."/>
            <person name="Han S."/>
            <person name="Land M."/>
            <person name="Hauser L."/>
            <person name="Jeffries C.D."/>
            <person name="Han J."/>
            <person name="Pitluck S."/>
            <person name="Nolan M."/>
            <person name="Chen A."/>
            <person name="Huntemann M."/>
            <person name="Mavromatis K."/>
            <person name="Mikhailova N."/>
            <person name="Liolios K."/>
            <person name="Woyke T."/>
            <person name="Lynd L.R."/>
        </authorList>
    </citation>
    <scope>NUCLEOTIDE SEQUENCE [LARGE SCALE GENOMIC DNA]</scope>
    <source>
        <strain evidence="2">DSM 19732 / NBRC 101661 / EBR45</strain>
    </source>
</reference>
<organism evidence="1 2">
    <name type="scientific">Acetivibrio clariflavus (strain DSM 19732 / NBRC 101661 / EBR45)</name>
    <name type="common">Clostridium clariflavum</name>
    <dbReference type="NCBI Taxonomy" id="720554"/>
    <lineage>
        <taxon>Bacteria</taxon>
        <taxon>Bacillati</taxon>
        <taxon>Bacillota</taxon>
        <taxon>Clostridia</taxon>
        <taxon>Eubacteriales</taxon>
        <taxon>Oscillospiraceae</taxon>
        <taxon>Acetivibrio</taxon>
    </lineage>
</organism>
<dbReference type="KEGG" id="ccl:Clocl_2347"/>
<accession>G8LYG1</accession>
<evidence type="ECO:0000313" key="2">
    <source>
        <dbReference type="Proteomes" id="UP000005435"/>
    </source>
</evidence>
<keyword evidence="2" id="KW-1185">Reference proteome</keyword>
<protein>
    <submittedName>
        <fullName evidence="1">Uncharacterized protein</fullName>
    </submittedName>
</protein>
<proteinExistence type="predicted"/>
<dbReference type="Proteomes" id="UP000005435">
    <property type="component" value="Chromosome"/>
</dbReference>
<name>G8LYG1_ACECE</name>
<dbReference type="AlphaFoldDB" id="G8LYG1"/>
<dbReference type="HOGENOM" id="CLU_121433_0_0_9"/>
<dbReference type="OrthoDB" id="1426432at2"/>
<evidence type="ECO:0000313" key="1">
    <source>
        <dbReference type="EMBL" id="AEV68930.1"/>
    </source>
</evidence>
<reference evidence="2" key="1">
    <citation type="submission" date="2011-12" db="EMBL/GenBank/DDBJ databases">
        <title>Complete sequence of Clostridium clariflavum DSM 19732.</title>
        <authorList>
            <consortium name="US DOE Joint Genome Institute"/>
            <person name="Lucas S."/>
            <person name="Han J."/>
            <person name="Lapidus A."/>
            <person name="Cheng J.-F."/>
            <person name="Goodwin L."/>
            <person name="Pitluck S."/>
            <person name="Peters L."/>
            <person name="Teshima H."/>
            <person name="Detter J.C."/>
            <person name="Han C."/>
            <person name="Tapia R."/>
            <person name="Land M."/>
            <person name="Hauser L."/>
            <person name="Kyrpides N."/>
            <person name="Ivanova N."/>
            <person name="Pagani I."/>
            <person name="Kitzmiller T."/>
            <person name="Lynd L."/>
            <person name="Izquierdo J."/>
            <person name="Woyke T."/>
        </authorList>
    </citation>
    <scope>NUCLEOTIDE SEQUENCE [LARGE SCALE GENOMIC DNA]</scope>
    <source>
        <strain evidence="2">DSM 19732 / NBRC 101661 / EBR45</strain>
    </source>
</reference>
<gene>
    <name evidence="1" type="ordered locus">Clocl_2347</name>
</gene>